<dbReference type="PROSITE" id="PS51419">
    <property type="entry name" value="RAB"/>
    <property type="match status" value="1"/>
</dbReference>
<organism evidence="2 3">
    <name type="scientific">Strigamia maritima</name>
    <name type="common">European centipede</name>
    <name type="synonym">Geophilus maritimus</name>
    <dbReference type="NCBI Taxonomy" id="126957"/>
    <lineage>
        <taxon>Eukaryota</taxon>
        <taxon>Metazoa</taxon>
        <taxon>Ecdysozoa</taxon>
        <taxon>Arthropoda</taxon>
        <taxon>Myriapoda</taxon>
        <taxon>Chilopoda</taxon>
        <taxon>Pleurostigmophora</taxon>
        <taxon>Geophilomorpha</taxon>
        <taxon>Linotaeniidae</taxon>
        <taxon>Strigamia</taxon>
    </lineage>
</organism>
<feature type="region of interest" description="Disordered" evidence="1">
    <location>
        <begin position="357"/>
        <end position="427"/>
    </location>
</feature>
<dbReference type="GO" id="GO:0005829">
    <property type="term" value="C:cytosol"/>
    <property type="evidence" value="ECO:0007669"/>
    <property type="project" value="TreeGrafter"/>
</dbReference>
<dbReference type="HOGENOM" id="CLU_012780_1_2_1"/>
<evidence type="ECO:0000313" key="2">
    <source>
        <dbReference type="EnsemblMetazoa" id="SMAR009671-PA"/>
    </source>
</evidence>
<keyword evidence="3" id="KW-1185">Reference proteome</keyword>
<proteinExistence type="predicted"/>
<feature type="compositionally biased region" description="Basic and acidic residues" evidence="1">
    <location>
        <begin position="542"/>
        <end position="560"/>
    </location>
</feature>
<protein>
    <recommendedName>
        <fullName evidence="4">Rab-like protein 6</fullName>
    </recommendedName>
</protein>
<feature type="compositionally biased region" description="Polar residues" evidence="1">
    <location>
        <begin position="365"/>
        <end position="377"/>
    </location>
</feature>
<dbReference type="eggNOG" id="KOG0084">
    <property type="taxonomic scope" value="Eukaryota"/>
</dbReference>
<evidence type="ECO:0008006" key="4">
    <source>
        <dbReference type="Google" id="ProtNLM"/>
    </source>
</evidence>
<dbReference type="SUPFAM" id="SSF52540">
    <property type="entry name" value="P-loop containing nucleoside triphosphate hydrolases"/>
    <property type="match status" value="1"/>
</dbReference>
<reference evidence="3" key="1">
    <citation type="submission" date="2011-05" db="EMBL/GenBank/DDBJ databases">
        <authorList>
            <person name="Richards S.R."/>
            <person name="Qu J."/>
            <person name="Jiang H."/>
            <person name="Jhangiani S.N."/>
            <person name="Agravi P."/>
            <person name="Goodspeed R."/>
            <person name="Gross S."/>
            <person name="Mandapat C."/>
            <person name="Jackson L."/>
            <person name="Mathew T."/>
            <person name="Pu L."/>
            <person name="Thornton R."/>
            <person name="Saada N."/>
            <person name="Wilczek-Boney K.B."/>
            <person name="Lee S."/>
            <person name="Kovar C."/>
            <person name="Wu Y."/>
            <person name="Scherer S.E."/>
            <person name="Worley K.C."/>
            <person name="Muzny D.M."/>
            <person name="Gibbs R."/>
        </authorList>
    </citation>
    <scope>NUCLEOTIDE SEQUENCE</scope>
    <source>
        <strain evidence="3">Brora</strain>
    </source>
</reference>
<dbReference type="EMBL" id="JH431936">
    <property type="status" value="NOT_ANNOTATED_CDS"/>
    <property type="molecule type" value="Genomic_DNA"/>
</dbReference>
<sequence length="580" mass="65445">MFSAFKKLVKNEAANPSTPPGMQTISQNLQKKFAKGVQYNMKIIIKGDRNVGKSSLFYRLQGQKFKEEYTPTQEIQAACIQWNYKATDDVVKVEVWDVVDKGKKKKKMEGLKLNNSLGDVVEEAALDAEFVDVYKGTNGVIMMLDITKAWTYEYVQREIVKIGDNIPVLILASHRDMGHHRVVNEDDVKYFIEQNQRPSAAAQILYAEASMRNGFGLKFLHKFFNLPFLQLQRETLLQQLETNTREHGLTLQELEILQESEDQNYDLFIEAMTKRRRQVAEQLSQVPAPQMGQTNGGMTQTQSNYSIETVQSTPQRAAVSVPSTPSHVELPELPTPSIPADNKPGIMARLFRKKEEKEKVIQEVPAQSQSPSKTIAQSPDHKPPTVDEFVPDDALDSFFLDDEKNSSKSDDIVVPRVESDSDDEVSANPMVACFQDYLEPDDVISPSIDVRNQKSDLIRGDDLSSEDEEKIRNNESNTYVISKTNDFPSSPENEIVLTSPTSYVHSLEFEDLSVLDRNYETAPPKKPASFLDPSQSSSDDTTGEKTEPKRKPKDKKVQDKDLEEFLGGTTEPRGADYESI</sequence>
<dbReference type="SMART" id="SM00175">
    <property type="entry name" value="RAB"/>
    <property type="match status" value="1"/>
</dbReference>
<dbReference type="AlphaFoldDB" id="T1J7L7"/>
<dbReference type="GO" id="GO:0005525">
    <property type="term" value="F:GTP binding"/>
    <property type="evidence" value="ECO:0007669"/>
    <property type="project" value="InterPro"/>
</dbReference>
<dbReference type="Proteomes" id="UP000014500">
    <property type="component" value="Unassembled WGS sequence"/>
</dbReference>
<evidence type="ECO:0000313" key="3">
    <source>
        <dbReference type="Proteomes" id="UP000014500"/>
    </source>
</evidence>
<dbReference type="Gene3D" id="3.40.50.300">
    <property type="entry name" value="P-loop containing nucleotide triphosphate hydrolases"/>
    <property type="match status" value="1"/>
</dbReference>
<dbReference type="EnsemblMetazoa" id="SMAR009671-RA">
    <property type="protein sequence ID" value="SMAR009671-PA"/>
    <property type="gene ID" value="SMAR009671"/>
</dbReference>
<dbReference type="GO" id="GO:0005634">
    <property type="term" value="C:nucleus"/>
    <property type="evidence" value="ECO:0007669"/>
    <property type="project" value="TreeGrafter"/>
</dbReference>
<feature type="region of interest" description="Disordered" evidence="1">
    <location>
        <begin position="518"/>
        <end position="580"/>
    </location>
</feature>
<dbReference type="OMA" id="CHHRTIT"/>
<dbReference type="InterPro" id="IPR027417">
    <property type="entry name" value="P-loop_NTPase"/>
</dbReference>
<name>T1J7L7_STRMM</name>
<dbReference type="PhylomeDB" id="T1J7L7"/>
<feature type="region of interest" description="Disordered" evidence="1">
    <location>
        <begin position="320"/>
        <end position="343"/>
    </location>
</feature>
<evidence type="ECO:0000256" key="1">
    <source>
        <dbReference type="SAM" id="MobiDB-lite"/>
    </source>
</evidence>
<dbReference type="PANTHER" id="PTHR14932">
    <property type="entry name" value="RAS GTPASE-RELATED"/>
    <property type="match status" value="1"/>
</dbReference>
<accession>T1J7L7</accession>
<reference evidence="2" key="2">
    <citation type="submission" date="2015-02" db="UniProtKB">
        <authorList>
            <consortium name="EnsemblMetazoa"/>
        </authorList>
    </citation>
    <scope>IDENTIFICATION</scope>
</reference>
<dbReference type="PRINTS" id="PR00449">
    <property type="entry name" value="RASTRNSFRMNG"/>
</dbReference>
<feature type="compositionally biased region" description="Polar residues" evidence="1">
    <location>
        <begin position="474"/>
        <end position="494"/>
    </location>
</feature>
<dbReference type="Pfam" id="PF08477">
    <property type="entry name" value="Roc"/>
    <property type="match status" value="1"/>
</dbReference>
<dbReference type="InterPro" id="IPR040385">
    <property type="entry name" value="RABL6"/>
</dbReference>
<feature type="compositionally biased region" description="Basic and acidic residues" evidence="1">
    <location>
        <begin position="451"/>
        <end position="462"/>
    </location>
</feature>
<feature type="compositionally biased region" description="Basic and acidic residues" evidence="1">
    <location>
        <begin position="401"/>
        <end position="419"/>
    </location>
</feature>
<dbReference type="PANTHER" id="PTHR14932:SF1">
    <property type="entry name" value="RAB-LIKE PROTEIN 6"/>
    <property type="match status" value="1"/>
</dbReference>
<feature type="region of interest" description="Disordered" evidence="1">
    <location>
        <begin position="451"/>
        <end position="494"/>
    </location>
</feature>
<dbReference type="STRING" id="126957.T1J7L7"/>